<keyword evidence="3" id="KW-1185">Reference proteome</keyword>
<dbReference type="SUPFAM" id="SSF51110">
    <property type="entry name" value="alpha-D-mannose-specific plant lectins"/>
    <property type="match status" value="1"/>
</dbReference>
<feature type="domain" description="Bulb-type lectin" evidence="1">
    <location>
        <begin position="43"/>
        <end position="157"/>
    </location>
</feature>
<dbReference type="PROSITE" id="PS50927">
    <property type="entry name" value="BULB_LECTIN"/>
    <property type="match status" value="1"/>
</dbReference>
<dbReference type="InterPro" id="IPR036426">
    <property type="entry name" value="Bulb-type_lectin_dom_sf"/>
</dbReference>
<dbReference type="RefSeq" id="WP_167225861.1">
    <property type="nucleotide sequence ID" value="NZ_VUYU01000009.1"/>
</dbReference>
<organism evidence="2 3">
    <name type="scientific">Massilia rubra</name>
    <dbReference type="NCBI Taxonomy" id="2607910"/>
    <lineage>
        <taxon>Bacteria</taxon>
        <taxon>Pseudomonadati</taxon>
        <taxon>Pseudomonadota</taxon>
        <taxon>Betaproteobacteria</taxon>
        <taxon>Burkholderiales</taxon>
        <taxon>Oxalobacteraceae</taxon>
        <taxon>Telluria group</taxon>
        <taxon>Massilia</taxon>
    </lineage>
</organism>
<gene>
    <name evidence="2" type="ORF">F0185_15435</name>
</gene>
<reference evidence="2 3" key="1">
    <citation type="submission" date="2019-09" db="EMBL/GenBank/DDBJ databases">
        <title>Taxonomy of Antarctic Massilia spp.: description of Massilia rubra sp. nov., Massilia aquatica sp. nov., Massilia mucilaginosa sp. nov., Massilia frigida sp. nov. isolated from streams, lakes and regoliths.</title>
        <authorList>
            <person name="Holochova P."/>
            <person name="Sedlacek I."/>
            <person name="Kralova S."/>
            <person name="Maslanova I."/>
            <person name="Busse H.-J."/>
            <person name="Stankova E."/>
            <person name="Vrbovska V."/>
            <person name="Kovarovic V."/>
            <person name="Bartak M."/>
            <person name="Svec P."/>
            <person name="Pantucek R."/>
        </authorList>
    </citation>
    <scope>NUCLEOTIDE SEQUENCE [LARGE SCALE GENOMIC DNA]</scope>
    <source>
        <strain evidence="2 3">CCM 8692</strain>
    </source>
</reference>
<dbReference type="InterPro" id="IPR001480">
    <property type="entry name" value="Bulb-type_lectin_dom"/>
</dbReference>
<dbReference type="Proteomes" id="UP000785613">
    <property type="component" value="Unassembled WGS sequence"/>
</dbReference>
<dbReference type="Gene3D" id="2.90.10.10">
    <property type="entry name" value="Bulb-type lectin domain"/>
    <property type="match status" value="2"/>
</dbReference>
<name>A0ABX0LRJ4_9BURK</name>
<accession>A0ABX0LRJ4</accession>
<evidence type="ECO:0000259" key="1">
    <source>
        <dbReference type="PROSITE" id="PS50927"/>
    </source>
</evidence>
<evidence type="ECO:0000313" key="3">
    <source>
        <dbReference type="Proteomes" id="UP000785613"/>
    </source>
</evidence>
<evidence type="ECO:0000313" key="2">
    <source>
        <dbReference type="EMBL" id="NHZ34966.1"/>
    </source>
</evidence>
<protein>
    <recommendedName>
        <fullName evidence="1">Bulb-type lectin domain-containing protein</fullName>
    </recommendedName>
</protein>
<sequence length="358" mass="38877">MLNNTFRFPLPSAITWSKLIVLMGAVLLLFSIAPVFAAEVDKGSTVVGGNSIKMGEYLSSPKGDFYLLTQADGNFCVYHEVDGSYIWCTRSSAAPAGTYATNVQTDGNLCTYRTDGYVAWCLSNSARGDGPFFLALQDDANVCMYKGVPGQITGTVWCSMVTAQARAHGPVVRYGQLYHVQNGYGNWGGGYLDVRASGCNGNTLCVSTSASDHRDGLTGTWMIVSAQAKMAGEQVRPGDKVFLKSQYPLANDDMPPYRLFGGYLDVRGIGCKENIFCVSASLTKNTGIDSSIWTVEAPRHHIYSGQGIHLLNNFAPYGYFSYLDIRGAGCQQNLFCVSASPTRDRDGKSGTWRFLESN</sequence>
<proteinExistence type="predicted"/>
<comment type="caution">
    <text evidence="2">The sequence shown here is derived from an EMBL/GenBank/DDBJ whole genome shotgun (WGS) entry which is preliminary data.</text>
</comment>
<dbReference type="EMBL" id="VUYU01000009">
    <property type="protein sequence ID" value="NHZ34966.1"/>
    <property type="molecule type" value="Genomic_DNA"/>
</dbReference>